<proteinExistence type="predicted"/>
<evidence type="ECO:0000313" key="2">
    <source>
        <dbReference type="Proteomes" id="UP000268727"/>
    </source>
</evidence>
<keyword evidence="2" id="KW-1185">Reference proteome</keyword>
<accession>A0A3N1HDZ0</accession>
<protein>
    <submittedName>
        <fullName evidence="1">Uncharacterized protein</fullName>
    </submittedName>
</protein>
<reference evidence="1 2" key="1">
    <citation type="submission" date="2018-11" db="EMBL/GenBank/DDBJ databases">
        <title>Sequencing the genomes of 1000 actinobacteria strains.</title>
        <authorList>
            <person name="Klenk H.-P."/>
        </authorList>
    </citation>
    <scope>NUCLEOTIDE SEQUENCE [LARGE SCALE GENOMIC DNA]</scope>
    <source>
        <strain evidence="1 2">DSM 44231</strain>
    </source>
</reference>
<dbReference type="RefSeq" id="WP_148088951.1">
    <property type="nucleotide sequence ID" value="NZ_RJKM01000001.1"/>
</dbReference>
<sequence>MDRLRAALTDRDATACGRLAWQTVSVSKPYERVRESQLRQLYRRAFIGDASALAELQRLDLPADVTLPESA</sequence>
<dbReference type="Proteomes" id="UP000268727">
    <property type="component" value="Unassembled WGS sequence"/>
</dbReference>
<evidence type="ECO:0000313" key="1">
    <source>
        <dbReference type="EMBL" id="ROP40706.1"/>
    </source>
</evidence>
<name>A0A3N1HDZ0_9PSEU</name>
<dbReference type="EMBL" id="RJKM01000001">
    <property type="protein sequence ID" value="ROP40706.1"/>
    <property type="molecule type" value="Genomic_DNA"/>
</dbReference>
<dbReference type="AlphaFoldDB" id="A0A3N1HDZ0"/>
<gene>
    <name evidence="1" type="ORF">EDD40_6123</name>
</gene>
<comment type="caution">
    <text evidence="1">The sequence shown here is derived from an EMBL/GenBank/DDBJ whole genome shotgun (WGS) entry which is preliminary data.</text>
</comment>
<organism evidence="1 2">
    <name type="scientific">Saccharothrix texasensis</name>
    <dbReference type="NCBI Taxonomy" id="103734"/>
    <lineage>
        <taxon>Bacteria</taxon>
        <taxon>Bacillati</taxon>
        <taxon>Actinomycetota</taxon>
        <taxon>Actinomycetes</taxon>
        <taxon>Pseudonocardiales</taxon>
        <taxon>Pseudonocardiaceae</taxon>
        <taxon>Saccharothrix</taxon>
    </lineage>
</organism>